<dbReference type="PANTHER" id="PTHR44167">
    <property type="entry name" value="OVARIAN-SPECIFIC SERINE/THREONINE-PROTEIN KINASE LOK-RELATED"/>
    <property type="match status" value="1"/>
</dbReference>
<sequence>MASNNTEDQPPEQHIGIDVLTSGEEAWKELYTFFLDAGYRLRSRYEPGWKPSWLEVSAKSKYPEDAVKPFTPNITHATHLKTGQYVVIKRIESDEDSTELDVMAFLTAEERAGDPRNHCVRALGILDHPSDPQVQFVILPLLRKFDDPPFETIGEVVDFVGQVLEGIEFLHDNGVAHLDISINNVMLDGTGMYPTGFHPVDQSRNFEYTGPAVRQFTRTEKPPTYIFIDFGISERFDADERRITWNKEGTDHSVPEYQEGYEAPVDPFEVDVYCLGNLVKTDIIQGNPKSSRSGYYGFEFLEPLVDKMTQQVPKDRPSMKEAMELFHSLVEKVEHSHLRSRCRRRPLFKGDRELPPVEVYNTVRHAYKKLVYTYKGLPAIPKRSPPKDKEPAVVQHPKSRLASLFPGRILGSTSKSEPAAPAEPEGSARGEEEEEDGTGTGTGTGVGTEVAK</sequence>
<dbReference type="PROSITE" id="PS50011">
    <property type="entry name" value="PROTEIN_KINASE_DOM"/>
    <property type="match status" value="1"/>
</dbReference>
<feature type="compositionally biased region" description="Low complexity" evidence="1">
    <location>
        <begin position="417"/>
        <end position="427"/>
    </location>
</feature>
<dbReference type="STRING" id="71717.A0A4Y7T4D5"/>
<dbReference type="PANTHER" id="PTHR44167:SF24">
    <property type="entry name" value="SERINE_THREONINE-PROTEIN KINASE CHK2"/>
    <property type="match status" value="1"/>
</dbReference>
<name>A0A4Y7T4D5_COPMI</name>
<evidence type="ECO:0000313" key="4">
    <source>
        <dbReference type="Proteomes" id="UP000298030"/>
    </source>
</evidence>
<dbReference type="Pfam" id="PF00069">
    <property type="entry name" value="Pkinase"/>
    <property type="match status" value="1"/>
</dbReference>
<dbReference type="Gene3D" id="1.10.510.10">
    <property type="entry name" value="Transferase(Phosphotransferase) domain 1"/>
    <property type="match status" value="1"/>
</dbReference>
<gene>
    <name evidence="3" type="ORF">FA13DRAFT_1690318</name>
</gene>
<dbReference type="InterPro" id="IPR011009">
    <property type="entry name" value="Kinase-like_dom_sf"/>
</dbReference>
<feature type="region of interest" description="Disordered" evidence="1">
    <location>
        <begin position="378"/>
        <end position="452"/>
    </location>
</feature>
<dbReference type="SMART" id="SM00220">
    <property type="entry name" value="S_TKc"/>
    <property type="match status" value="1"/>
</dbReference>
<evidence type="ECO:0000313" key="3">
    <source>
        <dbReference type="EMBL" id="TEB29036.1"/>
    </source>
</evidence>
<dbReference type="SUPFAM" id="SSF56112">
    <property type="entry name" value="Protein kinase-like (PK-like)"/>
    <property type="match status" value="1"/>
</dbReference>
<proteinExistence type="predicted"/>
<keyword evidence="4" id="KW-1185">Reference proteome</keyword>
<dbReference type="Proteomes" id="UP000298030">
    <property type="component" value="Unassembled WGS sequence"/>
</dbReference>
<dbReference type="OrthoDB" id="5987198at2759"/>
<organism evidence="3 4">
    <name type="scientific">Coprinellus micaceus</name>
    <name type="common">Glistening ink-cap mushroom</name>
    <name type="synonym">Coprinus micaceus</name>
    <dbReference type="NCBI Taxonomy" id="71717"/>
    <lineage>
        <taxon>Eukaryota</taxon>
        <taxon>Fungi</taxon>
        <taxon>Dikarya</taxon>
        <taxon>Basidiomycota</taxon>
        <taxon>Agaricomycotina</taxon>
        <taxon>Agaricomycetes</taxon>
        <taxon>Agaricomycetidae</taxon>
        <taxon>Agaricales</taxon>
        <taxon>Agaricineae</taxon>
        <taxon>Psathyrellaceae</taxon>
        <taxon>Coprinellus</taxon>
    </lineage>
</organism>
<dbReference type="AlphaFoldDB" id="A0A4Y7T4D5"/>
<comment type="caution">
    <text evidence="3">The sequence shown here is derived from an EMBL/GenBank/DDBJ whole genome shotgun (WGS) entry which is preliminary data.</text>
</comment>
<feature type="domain" description="Protein kinase" evidence="2">
    <location>
        <begin position="39"/>
        <end position="330"/>
    </location>
</feature>
<evidence type="ECO:0000259" key="2">
    <source>
        <dbReference type="PROSITE" id="PS50011"/>
    </source>
</evidence>
<reference evidence="3 4" key="1">
    <citation type="journal article" date="2019" name="Nat. Ecol. Evol.">
        <title>Megaphylogeny resolves global patterns of mushroom evolution.</title>
        <authorList>
            <person name="Varga T."/>
            <person name="Krizsan K."/>
            <person name="Foldi C."/>
            <person name="Dima B."/>
            <person name="Sanchez-Garcia M."/>
            <person name="Sanchez-Ramirez S."/>
            <person name="Szollosi G.J."/>
            <person name="Szarkandi J.G."/>
            <person name="Papp V."/>
            <person name="Albert L."/>
            <person name="Andreopoulos W."/>
            <person name="Angelini C."/>
            <person name="Antonin V."/>
            <person name="Barry K.W."/>
            <person name="Bougher N.L."/>
            <person name="Buchanan P."/>
            <person name="Buyck B."/>
            <person name="Bense V."/>
            <person name="Catcheside P."/>
            <person name="Chovatia M."/>
            <person name="Cooper J."/>
            <person name="Damon W."/>
            <person name="Desjardin D."/>
            <person name="Finy P."/>
            <person name="Geml J."/>
            <person name="Haridas S."/>
            <person name="Hughes K."/>
            <person name="Justo A."/>
            <person name="Karasinski D."/>
            <person name="Kautmanova I."/>
            <person name="Kiss B."/>
            <person name="Kocsube S."/>
            <person name="Kotiranta H."/>
            <person name="LaButti K.M."/>
            <person name="Lechner B.E."/>
            <person name="Liimatainen K."/>
            <person name="Lipzen A."/>
            <person name="Lukacs Z."/>
            <person name="Mihaltcheva S."/>
            <person name="Morgado L.N."/>
            <person name="Niskanen T."/>
            <person name="Noordeloos M.E."/>
            <person name="Ohm R.A."/>
            <person name="Ortiz-Santana B."/>
            <person name="Ovrebo C."/>
            <person name="Racz N."/>
            <person name="Riley R."/>
            <person name="Savchenko A."/>
            <person name="Shiryaev A."/>
            <person name="Soop K."/>
            <person name="Spirin V."/>
            <person name="Szebenyi C."/>
            <person name="Tomsovsky M."/>
            <person name="Tulloss R.E."/>
            <person name="Uehling J."/>
            <person name="Grigoriev I.V."/>
            <person name="Vagvolgyi C."/>
            <person name="Papp T."/>
            <person name="Martin F.M."/>
            <person name="Miettinen O."/>
            <person name="Hibbett D.S."/>
            <person name="Nagy L.G."/>
        </authorList>
    </citation>
    <scope>NUCLEOTIDE SEQUENCE [LARGE SCALE GENOMIC DNA]</scope>
    <source>
        <strain evidence="3 4">FP101781</strain>
    </source>
</reference>
<evidence type="ECO:0000256" key="1">
    <source>
        <dbReference type="SAM" id="MobiDB-lite"/>
    </source>
</evidence>
<dbReference type="EMBL" id="QPFP01000029">
    <property type="protein sequence ID" value="TEB29036.1"/>
    <property type="molecule type" value="Genomic_DNA"/>
</dbReference>
<accession>A0A4Y7T4D5</accession>
<dbReference type="GO" id="GO:0004672">
    <property type="term" value="F:protein kinase activity"/>
    <property type="evidence" value="ECO:0007669"/>
    <property type="project" value="InterPro"/>
</dbReference>
<dbReference type="InterPro" id="IPR000719">
    <property type="entry name" value="Prot_kinase_dom"/>
</dbReference>
<protein>
    <recommendedName>
        <fullName evidence="2">Protein kinase domain-containing protein</fullName>
    </recommendedName>
</protein>
<dbReference type="GO" id="GO:0005524">
    <property type="term" value="F:ATP binding"/>
    <property type="evidence" value="ECO:0007669"/>
    <property type="project" value="InterPro"/>
</dbReference>